<evidence type="ECO:0000313" key="3">
    <source>
        <dbReference type="Proteomes" id="UP000736335"/>
    </source>
</evidence>
<reference evidence="2" key="1">
    <citation type="journal article" date="2020" name="Nat. Commun.">
        <title>Large-scale genome sequencing of mycorrhizal fungi provides insights into the early evolution of symbiotic traits.</title>
        <authorList>
            <person name="Miyauchi S."/>
            <person name="Kiss E."/>
            <person name="Kuo A."/>
            <person name="Drula E."/>
            <person name="Kohler A."/>
            <person name="Sanchez-Garcia M."/>
            <person name="Morin E."/>
            <person name="Andreopoulos B."/>
            <person name="Barry K.W."/>
            <person name="Bonito G."/>
            <person name="Buee M."/>
            <person name="Carver A."/>
            <person name="Chen C."/>
            <person name="Cichocki N."/>
            <person name="Clum A."/>
            <person name="Culley D."/>
            <person name="Crous P.W."/>
            <person name="Fauchery L."/>
            <person name="Girlanda M."/>
            <person name="Hayes R.D."/>
            <person name="Keri Z."/>
            <person name="LaButti K."/>
            <person name="Lipzen A."/>
            <person name="Lombard V."/>
            <person name="Magnuson J."/>
            <person name="Maillard F."/>
            <person name="Murat C."/>
            <person name="Nolan M."/>
            <person name="Ohm R.A."/>
            <person name="Pangilinan J."/>
            <person name="Pereira M.F."/>
            <person name="Perotto S."/>
            <person name="Peter M."/>
            <person name="Pfister S."/>
            <person name="Riley R."/>
            <person name="Sitrit Y."/>
            <person name="Stielow J.B."/>
            <person name="Szollosi G."/>
            <person name="Zifcakova L."/>
            <person name="Stursova M."/>
            <person name="Spatafora J.W."/>
            <person name="Tedersoo L."/>
            <person name="Vaario L.M."/>
            <person name="Yamada A."/>
            <person name="Yan M."/>
            <person name="Wang P."/>
            <person name="Xu J."/>
            <person name="Bruns T."/>
            <person name="Baldrian P."/>
            <person name="Vilgalys R."/>
            <person name="Dunand C."/>
            <person name="Henrissat B."/>
            <person name="Grigoriev I.V."/>
            <person name="Hibbett D."/>
            <person name="Nagy L.G."/>
            <person name="Martin F.M."/>
        </authorList>
    </citation>
    <scope>NUCLEOTIDE SEQUENCE</scope>
    <source>
        <strain evidence="2">UH-Tt-Lm1</strain>
    </source>
</reference>
<accession>A0A9P6HQK7</accession>
<name>A0A9P6HQK7_9AGAM</name>
<proteinExistence type="predicted"/>
<sequence length="478" mass="53091">MDFFSLEWTPMQGPNGLTPFEAFQEVERDEETPDRESGWAKVDLRGLLVGSPGCEDVVWKSVLAIWRLKSMEERLKEETALAEPWAQHLSAWLVSNVLKSSSVRKTHRARAQTRHRELCLAFHLTPFKIIAEYANTCVKRRRLPEDMAFQVDSPKGTPETANTASAEGSATPQPPQASTKDVSKPHTDTRSFCPMGMNLSSMKMTEGDRLDTKVVPQAEGLVCGACSAKKSPQTTCIPIWCKGKEGTIVMCEPCRNRRQRCSFRPMHFGIRVFPEVKKKNEKIKVDIKDSGPSVVREMVSFPTRAENADGRRLDLRDLSTSASRTSTTQTAKAAQKTPASGTVPILTPIKPSVGAPNLTTSTTLFYEDLTPFALKPGGPKLTLLDLQLRRAAVRAILRREFNDAAELVATGMDREEVGTEIIKAFDKAIVKRRSPSVMDLHSSDQDWKTDSSLEVGKQERKTKSFAEGGGRKNQRGND</sequence>
<feature type="region of interest" description="Disordered" evidence="1">
    <location>
        <begin position="318"/>
        <end position="345"/>
    </location>
</feature>
<dbReference type="Proteomes" id="UP000736335">
    <property type="component" value="Unassembled WGS sequence"/>
</dbReference>
<gene>
    <name evidence="2" type="ORF">BJ322DRAFT_1016486</name>
</gene>
<feature type="region of interest" description="Disordered" evidence="1">
    <location>
        <begin position="148"/>
        <end position="196"/>
    </location>
</feature>
<feature type="compositionally biased region" description="Basic and acidic residues" evidence="1">
    <location>
        <begin position="441"/>
        <end position="464"/>
    </location>
</feature>
<evidence type="ECO:0000313" key="2">
    <source>
        <dbReference type="EMBL" id="KAF9792829.1"/>
    </source>
</evidence>
<reference evidence="2" key="2">
    <citation type="submission" date="2020-11" db="EMBL/GenBank/DDBJ databases">
        <authorList>
            <consortium name="DOE Joint Genome Institute"/>
            <person name="Kuo A."/>
            <person name="Miyauchi S."/>
            <person name="Kiss E."/>
            <person name="Drula E."/>
            <person name="Kohler A."/>
            <person name="Sanchez-Garcia M."/>
            <person name="Andreopoulos B."/>
            <person name="Barry K.W."/>
            <person name="Bonito G."/>
            <person name="Buee M."/>
            <person name="Carver A."/>
            <person name="Chen C."/>
            <person name="Cichocki N."/>
            <person name="Clum A."/>
            <person name="Culley D."/>
            <person name="Crous P.W."/>
            <person name="Fauchery L."/>
            <person name="Girlanda M."/>
            <person name="Hayes R."/>
            <person name="Keri Z."/>
            <person name="Labutti K."/>
            <person name="Lipzen A."/>
            <person name="Lombard V."/>
            <person name="Magnuson J."/>
            <person name="Maillard F."/>
            <person name="Morin E."/>
            <person name="Murat C."/>
            <person name="Nolan M."/>
            <person name="Ohm R."/>
            <person name="Pangilinan J."/>
            <person name="Pereira M."/>
            <person name="Perotto S."/>
            <person name="Peter M."/>
            <person name="Riley R."/>
            <person name="Sitrit Y."/>
            <person name="Stielow B."/>
            <person name="Szollosi G."/>
            <person name="Zifcakova L."/>
            <person name="Stursova M."/>
            <person name="Spatafora J.W."/>
            <person name="Tedersoo L."/>
            <person name="Vaario L.-M."/>
            <person name="Yamada A."/>
            <person name="Yan M."/>
            <person name="Wang P."/>
            <person name="Xu J."/>
            <person name="Bruns T."/>
            <person name="Baldrian P."/>
            <person name="Vilgalys R."/>
            <person name="Henrissat B."/>
            <person name="Grigoriev I.V."/>
            <person name="Hibbett D."/>
            <person name="Nagy L.G."/>
            <person name="Martin F.M."/>
        </authorList>
    </citation>
    <scope>NUCLEOTIDE SEQUENCE</scope>
    <source>
        <strain evidence="2">UH-Tt-Lm1</strain>
    </source>
</reference>
<feature type="compositionally biased region" description="Low complexity" evidence="1">
    <location>
        <begin position="319"/>
        <end position="340"/>
    </location>
</feature>
<feature type="region of interest" description="Disordered" evidence="1">
    <location>
        <begin position="439"/>
        <end position="478"/>
    </location>
</feature>
<organism evidence="2 3">
    <name type="scientific">Thelephora terrestris</name>
    <dbReference type="NCBI Taxonomy" id="56493"/>
    <lineage>
        <taxon>Eukaryota</taxon>
        <taxon>Fungi</taxon>
        <taxon>Dikarya</taxon>
        <taxon>Basidiomycota</taxon>
        <taxon>Agaricomycotina</taxon>
        <taxon>Agaricomycetes</taxon>
        <taxon>Thelephorales</taxon>
        <taxon>Thelephoraceae</taxon>
        <taxon>Thelephora</taxon>
    </lineage>
</organism>
<evidence type="ECO:0000256" key="1">
    <source>
        <dbReference type="SAM" id="MobiDB-lite"/>
    </source>
</evidence>
<protein>
    <submittedName>
        <fullName evidence="2">Uncharacterized protein</fullName>
    </submittedName>
</protein>
<dbReference type="EMBL" id="WIUZ02000001">
    <property type="protein sequence ID" value="KAF9792829.1"/>
    <property type="molecule type" value="Genomic_DNA"/>
</dbReference>
<feature type="compositionally biased region" description="Polar residues" evidence="1">
    <location>
        <begin position="159"/>
        <end position="180"/>
    </location>
</feature>
<keyword evidence="3" id="KW-1185">Reference proteome</keyword>
<dbReference type="AlphaFoldDB" id="A0A9P6HQK7"/>
<comment type="caution">
    <text evidence="2">The sequence shown here is derived from an EMBL/GenBank/DDBJ whole genome shotgun (WGS) entry which is preliminary data.</text>
</comment>